<reference evidence="1" key="1">
    <citation type="journal article" date="2017" name="Nature">
        <title>The sunflower genome provides insights into oil metabolism, flowering and Asterid evolution.</title>
        <authorList>
            <person name="Badouin H."/>
            <person name="Gouzy J."/>
            <person name="Grassa C.J."/>
            <person name="Murat F."/>
            <person name="Staton S.E."/>
            <person name="Cottret L."/>
            <person name="Lelandais-Briere C."/>
            <person name="Owens G.L."/>
            <person name="Carrere S."/>
            <person name="Mayjonade B."/>
            <person name="Legrand L."/>
            <person name="Gill N."/>
            <person name="Kane N.C."/>
            <person name="Bowers J.E."/>
            <person name="Hubner S."/>
            <person name="Bellec A."/>
            <person name="Berard A."/>
            <person name="Berges H."/>
            <person name="Blanchet N."/>
            <person name="Boniface M.C."/>
            <person name="Brunel D."/>
            <person name="Catrice O."/>
            <person name="Chaidir N."/>
            <person name="Claudel C."/>
            <person name="Donnadieu C."/>
            <person name="Faraut T."/>
            <person name="Fievet G."/>
            <person name="Helmstetter N."/>
            <person name="King M."/>
            <person name="Knapp S.J."/>
            <person name="Lai Z."/>
            <person name="Le Paslier M.C."/>
            <person name="Lippi Y."/>
            <person name="Lorenzon L."/>
            <person name="Mandel J.R."/>
            <person name="Marage G."/>
            <person name="Marchand G."/>
            <person name="Marquand E."/>
            <person name="Bret-Mestries E."/>
            <person name="Morien E."/>
            <person name="Nambeesan S."/>
            <person name="Nguyen T."/>
            <person name="Pegot-Espagnet P."/>
            <person name="Pouilly N."/>
            <person name="Raftis F."/>
            <person name="Sallet E."/>
            <person name="Schiex T."/>
            <person name="Thomas J."/>
            <person name="Vandecasteele C."/>
            <person name="Vares D."/>
            <person name="Vear F."/>
            <person name="Vautrin S."/>
            <person name="Crespi M."/>
            <person name="Mangin B."/>
            <person name="Burke J.M."/>
            <person name="Salse J."/>
            <person name="Munos S."/>
            <person name="Vincourt P."/>
            <person name="Rieseberg L.H."/>
            <person name="Langlade N.B."/>
        </authorList>
    </citation>
    <scope>NUCLEOTIDE SEQUENCE</scope>
    <source>
        <tissue evidence="1">Leaves</tissue>
    </source>
</reference>
<accession>A0A9K3NRP8</accession>
<comment type="caution">
    <text evidence="1">The sequence shown here is derived from an EMBL/GenBank/DDBJ whole genome shotgun (WGS) entry which is preliminary data.</text>
</comment>
<keyword evidence="2" id="KW-1185">Reference proteome</keyword>
<dbReference type="Proteomes" id="UP000215914">
    <property type="component" value="Unassembled WGS sequence"/>
</dbReference>
<protein>
    <submittedName>
        <fullName evidence="1">Uncharacterized protein</fullName>
    </submittedName>
</protein>
<sequence length="64" mass="7422">MRDWFSLRLFKALNISTTTRTVIATVEGCRSLKILQGYAVSRFKQLSKFICIIRNIHAFKNLAM</sequence>
<gene>
    <name evidence="1" type="ORF">HanXRQr2_Chr04g0165001</name>
</gene>
<evidence type="ECO:0000313" key="1">
    <source>
        <dbReference type="EMBL" id="KAF5810066.1"/>
    </source>
</evidence>
<dbReference type="Gramene" id="mRNA:HanXRQr2_Chr04g0165001">
    <property type="protein sequence ID" value="CDS:HanXRQr2_Chr04g0165001.1"/>
    <property type="gene ID" value="HanXRQr2_Chr04g0165001"/>
</dbReference>
<evidence type="ECO:0000313" key="2">
    <source>
        <dbReference type="Proteomes" id="UP000215914"/>
    </source>
</evidence>
<organism evidence="1 2">
    <name type="scientific">Helianthus annuus</name>
    <name type="common">Common sunflower</name>
    <dbReference type="NCBI Taxonomy" id="4232"/>
    <lineage>
        <taxon>Eukaryota</taxon>
        <taxon>Viridiplantae</taxon>
        <taxon>Streptophyta</taxon>
        <taxon>Embryophyta</taxon>
        <taxon>Tracheophyta</taxon>
        <taxon>Spermatophyta</taxon>
        <taxon>Magnoliopsida</taxon>
        <taxon>eudicotyledons</taxon>
        <taxon>Gunneridae</taxon>
        <taxon>Pentapetalae</taxon>
        <taxon>asterids</taxon>
        <taxon>campanulids</taxon>
        <taxon>Asterales</taxon>
        <taxon>Asteraceae</taxon>
        <taxon>Asteroideae</taxon>
        <taxon>Heliantheae alliance</taxon>
        <taxon>Heliantheae</taxon>
        <taxon>Helianthus</taxon>
    </lineage>
</organism>
<dbReference type="EMBL" id="MNCJ02000319">
    <property type="protein sequence ID" value="KAF5810066.1"/>
    <property type="molecule type" value="Genomic_DNA"/>
</dbReference>
<reference evidence="1" key="2">
    <citation type="submission" date="2020-06" db="EMBL/GenBank/DDBJ databases">
        <title>Helianthus annuus Genome sequencing and assembly Release 2.</title>
        <authorList>
            <person name="Gouzy J."/>
            <person name="Langlade N."/>
            <person name="Munos S."/>
        </authorList>
    </citation>
    <scope>NUCLEOTIDE SEQUENCE</scope>
    <source>
        <tissue evidence="1">Leaves</tissue>
    </source>
</reference>
<dbReference type="AlphaFoldDB" id="A0A9K3NRP8"/>
<proteinExistence type="predicted"/>
<name>A0A9K3NRP8_HELAN</name>